<dbReference type="PANTHER" id="PTHR43811">
    <property type="entry name" value="FKBP-TYPE PEPTIDYL-PROLYL CIS-TRANS ISOMERASE FKPA"/>
    <property type="match status" value="1"/>
</dbReference>
<dbReference type="RefSeq" id="XP_010276477.1">
    <property type="nucleotide sequence ID" value="XM_010278175.2"/>
</dbReference>
<evidence type="ECO:0000256" key="3">
    <source>
        <dbReference type="ARBA" id="ARBA00023110"/>
    </source>
</evidence>
<evidence type="ECO:0000256" key="4">
    <source>
        <dbReference type="ARBA" id="ARBA00023235"/>
    </source>
</evidence>
<dbReference type="InterPro" id="IPR041232">
    <property type="entry name" value="NPL"/>
</dbReference>
<dbReference type="eggNOG" id="KOG0552">
    <property type="taxonomic scope" value="Eukaryota"/>
</dbReference>
<proteinExistence type="predicted"/>
<keyword evidence="3 5" id="KW-0697">Rotamase</keyword>
<dbReference type="EC" id="5.2.1.8" evidence="2 5"/>
<feature type="compositionally biased region" description="Basic residues" evidence="6">
    <location>
        <begin position="362"/>
        <end position="374"/>
    </location>
</feature>
<feature type="region of interest" description="Disordered" evidence="6">
    <location>
        <begin position="161"/>
        <end position="383"/>
    </location>
</feature>
<name>A0A1U8B668_NELNU</name>
<feature type="region of interest" description="Disordered" evidence="6">
    <location>
        <begin position="104"/>
        <end position="132"/>
    </location>
</feature>
<dbReference type="PROSITE" id="PS50059">
    <property type="entry name" value="FKBP_PPIASE"/>
    <property type="match status" value="1"/>
</dbReference>
<feature type="compositionally biased region" description="Basic and acidic residues" evidence="6">
    <location>
        <begin position="232"/>
        <end position="246"/>
    </location>
</feature>
<keyword evidence="7" id="KW-1185">Reference proteome</keyword>
<keyword evidence="4 5" id="KW-0413">Isomerase</keyword>
<evidence type="ECO:0000256" key="1">
    <source>
        <dbReference type="ARBA" id="ARBA00000971"/>
    </source>
</evidence>
<dbReference type="GeneID" id="104611203"/>
<evidence type="ECO:0000313" key="8">
    <source>
        <dbReference type="RefSeq" id="XP_010276477.1"/>
    </source>
</evidence>
<dbReference type="Proteomes" id="UP000189703">
    <property type="component" value="Unplaced"/>
</dbReference>
<dbReference type="Pfam" id="PF00254">
    <property type="entry name" value="FKBP_C"/>
    <property type="match status" value="1"/>
</dbReference>
<gene>
    <name evidence="8" type="primary">LOC104611203</name>
</gene>
<evidence type="ECO:0000256" key="5">
    <source>
        <dbReference type="PROSITE-ProRule" id="PRU00277"/>
    </source>
</evidence>
<dbReference type="STRING" id="4432.A0A1U8B668"/>
<dbReference type="Pfam" id="PF17800">
    <property type="entry name" value="NPL"/>
    <property type="match status" value="1"/>
</dbReference>
<sequence>MAFWGVEIKPGKPYTHQYDDMRGRLHISQATLGTGSSTDKSLLQCNVGDKSPVLLCSLLPDKTESCPLSLEFEEDDDVVFSVVGPRSIHLTGFYLGVVQDFGGDDDETDSYGEDIGETETEESTDYDTEDEDEYDEDFIDDGDVEVFPPSPVPNSGVVIEEILDDEKPTVANGSQKHPKKKSQLRDSDNDDSSQRQIVVKGSTSAQFLESEDEDGFPISPRSKIKSSVNNLEAEKEKTDKKSDKESKKKKTQDDGNQVTGLKRKSSTAVEDDEPVRGAGQPCDASVPSSVVGLEKGVGTKKKKKEQAKEGRALEAANDDKNDEPKGDKMQSEQKHQDKSLDMDEENTAAAVAAETPSEEKKGRKKKKNKKNKKSKTQETAVDVVKEEPSLAVDEKKASIMGSEGKKVEAKASHVRTFSNGLVIEELAMGKPDGKRASPGNKVAVHYIGKLKKNGKIFDSNIGRAPFRFRLGVGQVIKGWDVGLNGMRIGDKRRLTIPPSMGYGSQGAGGQIPPNSWLVFDVELVDVRG</sequence>
<feature type="compositionally biased region" description="Basic and acidic residues" evidence="6">
    <location>
        <begin position="306"/>
        <end position="341"/>
    </location>
</feature>
<dbReference type="InterPro" id="IPR001179">
    <property type="entry name" value="PPIase_FKBP_dom"/>
</dbReference>
<dbReference type="GO" id="GO:0005634">
    <property type="term" value="C:nucleus"/>
    <property type="evidence" value="ECO:0007669"/>
    <property type="project" value="UniProtKB-ARBA"/>
</dbReference>
<dbReference type="OMA" id="KVEMRYI"/>
<dbReference type="OrthoDB" id="1902587at2759"/>
<evidence type="ECO:0000256" key="6">
    <source>
        <dbReference type="SAM" id="MobiDB-lite"/>
    </source>
</evidence>
<dbReference type="PANTHER" id="PTHR43811:SF19">
    <property type="entry name" value="39 KDA FK506-BINDING NUCLEAR PROTEIN"/>
    <property type="match status" value="1"/>
</dbReference>
<dbReference type="SUPFAM" id="SSF54534">
    <property type="entry name" value="FKBP-like"/>
    <property type="match status" value="1"/>
</dbReference>
<dbReference type="Gene3D" id="3.10.50.40">
    <property type="match status" value="1"/>
</dbReference>
<dbReference type="FunCoup" id="A0A1U8B668">
    <property type="interactions" value="405"/>
</dbReference>
<organism evidence="7 8">
    <name type="scientific">Nelumbo nucifera</name>
    <name type="common">Sacred lotus</name>
    <dbReference type="NCBI Taxonomy" id="4432"/>
    <lineage>
        <taxon>Eukaryota</taxon>
        <taxon>Viridiplantae</taxon>
        <taxon>Streptophyta</taxon>
        <taxon>Embryophyta</taxon>
        <taxon>Tracheophyta</taxon>
        <taxon>Spermatophyta</taxon>
        <taxon>Magnoliopsida</taxon>
        <taxon>Proteales</taxon>
        <taxon>Nelumbonaceae</taxon>
        <taxon>Nelumbo</taxon>
    </lineage>
</organism>
<dbReference type="InterPro" id="IPR046357">
    <property type="entry name" value="PPIase_dom_sf"/>
</dbReference>
<dbReference type="Gene3D" id="2.60.120.340">
    <property type="entry name" value="Nucleoplasmin core domain"/>
    <property type="match status" value="1"/>
</dbReference>
<comment type="catalytic activity">
    <reaction evidence="1 5">
        <text>[protein]-peptidylproline (omega=180) = [protein]-peptidylproline (omega=0)</text>
        <dbReference type="Rhea" id="RHEA:16237"/>
        <dbReference type="Rhea" id="RHEA-COMP:10747"/>
        <dbReference type="Rhea" id="RHEA-COMP:10748"/>
        <dbReference type="ChEBI" id="CHEBI:83833"/>
        <dbReference type="ChEBI" id="CHEBI:83834"/>
        <dbReference type="EC" id="5.2.1.8"/>
    </reaction>
</comment>
<dbReference type="FunFam" id="3.10.50.40:FF:000006">
    <property type="entry name" value="Peptidyl-prolyl cis-trans isomerase"/>
    <property type="match status" value="1"/>
</dbReference>
<protein>
    <recommendedName>
        <fullName evidence="2 5">peptidylprolyl isomerase</fullName>
        <ecNumber evidence="2 5">5.2.1.8</ecNumber>
    </recommendedName>
</protein>
<dbReference type="GO" id="GO:0003755">
    <property type="term" value="F:peptidyl-prolyl cis-trans isomerase activity"/>
    <property type="evidence" value="ECO:0000318"/>
    <property type="project" value="GO_Central"/>
</dbReference>
<dbReference type="KEGG" id="nnu:104611203"/>
<accession>A0A1U8B668</accession>
<evidence type="ECO:0000313" key="7">
    <source>
        <dbReference type="Proteomes" id="UP000189703"/>
    </source>
</evidence>
<evidence type="ECO:0000256" key="2">
    <source>
        <dbReference type="ARBA" id="ARBA00013194"/>
    </source>
</evidence>
<reference evidence="8" key="1">
    <citation type="submission" date="2025-08" db="UniProtKB">
        <authorList>
            <consortium name="RefSeq"/>
        </authorList>
    </citation>
    <scope>IDENTIFICATION</scope>
</reference>
<dbReference type="AlphaFoldDB" id="A0A1U8B668"/>